<gene>
    <name evidence="1" type="primary">yuxK</name>
    <name evidence="1" type="ORF">GCM10011389_20560</name>
</gene>
<dbReference type="InterPro" id="IPR052927">
    <property type="entry name" value="DCC_oxidoreductase"/>
</dbReference>
<dbReference type="RefSeq" id="WP_188653434.1">
    <property type="nucleotide sequence ID" value="NZ_BMIN01000008.1"/>
</dbReference>
<dbReference type="PANTHER" id="PTHR33639">
    <property type="entry name" value="THIOL-DISULFIDE OXIDOREDUCTASE DCC"/>
    <property type="match status" value="1"/>
</dbReference>
<dbReference type="PANTHER" id="PTHR33639:SF2">
    <property type="entry name" value="DUF393 DOMAIN-CONTAINING PROTEIN"/>
    <property type="match status" value="1"/>
</dbReference>
<sequence>MNGIVLFDGECNFCDQSVQFIIKRDPQGYFSFASLQSEVGQDLLKKYEIPADTDSFVLIEDGRAYTKSSAGLRVCKHLKGAWKALRLFAIVPKFVRDAAYEIFAKNRYKWFGKKDSCMLPSKDIRKRFL</sequence>
<dbReference type="InterPro" id="IPR007263">
    <property type="entry name" value="DCC1-like"/>
</dbReference>
<accession>A0ABQ1Q527</accession>
<dbReference type="Pfam" id="PF04134">
    <property type="entry name" value="DCC1-like"/>
    <property type="match status" value="1"/>
</dbReference>
<dbReference type="EMBL" id="BMIN01000008">
    <property type="protein sequence ID" value="GGD12895.1"/>
    <property type="molecule type" value="Genomic_DNA"/>
</dbReference>
<proteinExistence type="predicted"/>
<dbReference type="Proteomes" id="UP000642571">
    <property type="component" value="Unassembled WGS sequence"/>
</dbReference>
<evidence type="ECO:0000313" key="2">
    <source>
        <dbReference type="Proteomes" id="UP000642571"/>
    </source>
</evidence>
<keyword evidence="2" id="KW-1185">Reference proteome</keyword>
<name>A0ABQ1Q527_9BACI</name>
<comment type="caution">
    <text evidence="1">The sequence shown here is derived from an EMBL/GenBank/DDBJ whole genome shotgun (WGS) entry which is preliminary data.</text>
</comment>
<evidence type="ECO:0000313" key="1">
    <source>
        <dbReference type="EMBL" id="GGD12895.1"/>
    </source>
</evidence>
<organism evidence="1 2">
    <name type="scientific">Pontibacillus salipaludis</name>
    <dbReference type="NCBI Taxonomy" id="1697394"/>
    <lineage>
        <taxon>Bacteria</taxon>
        <taxon>Bacillati</taxon>
        <taxon>Bacillota</taxon>
        <taxon>Bacilli</taxon>
        <taxon>Bacillales</taxon>
        <taxon>Bacillaceae</taxon>
        <taxon>Pontibacillus</taxon>
    </lineage>
</organism>
<evidence type="ECO:0008006" key="3">
    <source>
        <dbReference type="Google" id="ProtNLM"/>
    </source>
</evidence>
<protein>
    <recommendedName>
        <fullName evidence="3">Thiol-disulfide oxidoreductase</fullName>
    </recommendedName>
</protein>
<reference evidence="2" key="1">
    <citation type="journal article" date="2019" name="Int. J. Syst. Evol. Microbiol.">
        <title>The Global Catalogue of Microorganisms (GCM) 10K type strain sequencing project: providing services to taxonomists for standard genome sequencing and annotation.</title>
        <authorList>
            <consortium name="The Broad Institute Genomics Platform"/>
            <consortium name="The Broad Institute Genome Sequencing Center for Infectious Disease"/>
            <person name="Wu L."/>
            <person name="Ma J."/>
        </authorList>
    </citation>
    <scope>NUCLEOTIDE SEQUENCE [LARGE SCALE GENOMIC DNA]</scope>
    <source>
        <strain evidence="2">CGMCC 1.15353</strain>
    </source>
</reference>